<dbReference type="PANTHER" id="PTHR46167:SF1">
    <property type="entry name" value="N-LYSINE METHYLTRANSFERASE KMT5A"/>
    <property type="match status" value="1"/>
</dbReference>
<evidence type="ECO:0000259" key="1">
    <source>
        <dbReference type="PROSITE" id="PS50280"/>
    </source>
</evidence>
<gene>
    <name evidence="2" type="ORF">EB796_001997</name>
</gene>
<sequence length="140" mass="15968">MKTSLDVVNYEGKGRGVQATKPFKKGDFVVEYAGDLVELKEAKFREETYQKDISCGCYMYFFSHRGKSYCIDATRESGKYGRLLNHSRTKPNCVTKTVEIAEKAYLILVAARDIAVGEELVYDYGDRSKEAIQNNPWLKD</sequence>
<dbReference type="PANTHER" id="PTHR46167">
    <property type="entry name" value="N-LYSINE METHYLTRANSFERASE KMT5A"/>
    <property type="match status" value="1"/>
</dbReference>
<dbReference type="PROSITE" id="PS50280">
    <property type="entry name" value="SET"/>
    <property type="match status" value="1"/>
</dbReference>
<accession>A0A7J7KNG6</accession>
<dbReference type="Proteomes" id="UP000593567">
    <property type="component" value="Unassembled WGS sequence"/>
</dbReference>
<feature type="domain" description="SET" evidence="1">
    <location>
        <begin position="3"/>
        <end position="125"/>
    </location>
</feature>
<dbReference type="InterPro" id="IPR001214">
    <property type="entry name" value="SET_dom"/>
</dbReference>
<proteinExistence type="predicted"/>
<dbReference type="SMART" id="SM00317">
    <property type="entry name" value="SET"/>
    <property type="match status" value="1"/>
</dbReference>
<dbReference type="GO" id="GO:0006357">
    <property type="term" value="P:regulation of transcription by RNA polymerase II"/>
    <property type="evidence" value="ECO:0007669"/>
    <property type="project" value="TreeGrafter"/>
</dbReference>
<keyword evidence="3" id="KW-1185">Reference proteome</keyword>
<dbReference type="GO" id="GO:0042799">
    <property type="term" value="F:histone H4K20 methyltransferase activity"/>
    <property type="evidence" value="ECO:0007669"/>
    <property type="project" value="TreeGrafter"/>
</dbReference>
<dbReference type="InterPro" id="IPR051760">
    <property type="entry name" value="KMT5A"/>
</dbReference>
<organism evidence="2 3">
    <name type="scientific">Bugula neritina</name>
    <name type="common">Brown bryozoan</name>
    <name type="synonym">Sertularia neritina</name>
    <dbReference type="NCBI Taxonomy" id="10212"/>
    <lineage>
        <taxon>Eukaryota</taxon>
        <taxon>Metazoa</taxon>
        <taxon>Spiralia</taxon>
        <taxon>Lophotrochozoa</taxon>
        <taxon>Bryozoa</taxon>
        <taxon>Gymnolaemata</taxon>
        <taxon>Cheilostomatida</taxon>
        <taxon>Flustrina</taxon>
        <taxon>Buguloidea</taxon>
        <taxon>Bugulidae</taxon>
        <taxon>Bugula</taxon>
    </lineage>
</organism>
<reference evidence="2" key="1">
    <citation type="submission" date="2020-06" db="EMBL/GenBank/DDBJ databases">
        <title>Draft genome of Bugula neritina, a colonial animal packing powerful symbionts and potential medicines.</title>
        <authorList>
            <person name="Rayko M."/>
        </authorList>
    </citation>
    <scope>NUCLEOTIDE SEQUENCE [LARGE SCALE GENOMIC DNA]</scope>
    <source>
        <strain evidence="2">Kwan_BN1</strain>
    </source>
</reference>
<dbReference type="EMBL" id="VXIV02000220">
    <property type="protein sequence ID" value="KAF6039697.1"/>
    <property type="molecule type" value="Genomic_DNA"/>
</dbReference>
<dbReference type="SUPFAM" id="SSF82199">
    <property type="entry name" value="SET domain"/>
    <property type="match status" value="1"/>
</dbReference>
<name>A0A7J7KNG6_BUGNE</name>
<dbReference type="Pfam" id="PF00856">
    <property type="entry name" value="SET"/>
    <property type="match status" value="1"/>
</dbReference>
<evidence type="ECO:0000313" key="2">
    <source>
        <dbReference type="EMBL" id="KAF6039697.1"/>
    </source>
</evidence>
<dbReference type="GO" id="GO:0043516">
    <property type="term" value="P:regulation of DNA damage response, signal transduction by p53 class mediator"/>
    <property type="evidence" value="ECO:0007669"/>
    <property type="project" value="TreeGrafter"/>
</dbReference>
<dbReference type="Gene3D" id="2.170.270.10">
    <property type="entry name" value="SET domain"/>
    <property type="match status" value="1"/>
</dbReference>
<dbReference type="InterPro" id="IPR046341">
    <property type="entry name" value="SET_dom_sf"/>
</dbReference>
<protein>
    <submittedName>
        <fullName evidence="2">SETD8</fullName>
    </submittedName>
</protein>
<dbReference type="AlphaFoldDB" id="A0A7J7KNG6"/>
<dbReference type="InterPro" id="IPR047266">
    <property type="entry name" value="KMT5A-like_SET"/>
</dbReference>
<dbReference type="CDD" id="cd10528">
    <property type="entry name" value="SET_SETD8"/>
    <property type="match status" value="1"/>
</dbReference>
<comment type="caution">
    <text evidence="2">The sequence shown here is derived from an EMBL/GenBank/DDBJ whole genome shotgun (WGS) entry which is preliminary data.</text>
</comment>
<dbReference type="GO" id="GO:0005634">
    <property type="term" value="C:nucleus"/>
    <property type="evidence" value="ECO:0007669"/>
    <property type="project" value="TreeGrafter"/>
</dbReference>
<evidence type="ECO:0000313" key="3">
    <source>
        <dbReference type="Proteomes" id="UP000593567"/>
    </source>
</evidence>
<dbReference type="OrthoDB" id="5560686at2759"/>
<dbReference type="GO" id="GO:0005700">
    <property type="term" value="C:polytene chromosome"/>
    <property type="evidence" value="ECO:0007669"/>
    <property type="project" value="TreeGrafter"/>
</dbReference>